<dbReference type="InParanoid" id="A0A1X7SSH3"/>
<evidence type="ECO:0000313" key="1">
    <source>
        <dbReference type="EnsemblMetazoa" id="Aqu2.1.05026_001"/>
    </source>
</evidence>
<protein>
    <submittedName>
        <fullName evidence="1">Uncharacterized protein</fullName>
    </submittedName>
</protein>
<accession>A0A1X7SSH3</accession>
<dbReference type="EnsemblMetazoa" id="Aqu2.1.05026_001">
    <property type="protein sequence ID" value="Aqu2.1.05026_001"/>
    <property type="gene ID" value="Aqu2.1.05026"/>
</dbReference>
<dbReference type="OrthoDB" id="419631at2759"/>
<reference evidence="1" key="1">
    <citation type="submission" date="2017-05" db="UniProtKB">
        <authorList>
            <consortium name="EnsemblMetazoa"/>
        </authorList>
    </citation>
    <scope>IDENTIFICATION</scope>
</reference>
<name>A0A1X7SSH3_AMPQE</name>
<dbReference type="AlphaFoldDB" id="A0A1X7SSH3"/>
<proteinExistence type="predicted"/>
<sequence length="58" mass="6786">MRQVKKDCEEHIKRITELEELLSAQVSDKEKMIKVLKDQVQEYHVKLDSIKSSSSTPK</sequence>
<organism evidence="1">
    <name type="scientific">Amphimedon queenslandica</name>
    <name type="common">Sponge</name>
    <dbReference type="NCBI Taxonomy" id="400682"/>
    <lineage>
        <taxon>Eukaryota</taxon>
        <taxon>Metazoa</taxon>
        <taxon>Porifera</taxon>
        <taxon>Demospongiae</taxon>
        <taxon>Heteroscleromorpha</taxon>
        <taxon>Haplosclerida</taxon>
        <taxon>Niphatidae</taxon>
        <taxon>Amphimedon</taxon>
    </lineage>
</organism>